<feature type="compositionally biased region" description="Basic residues" evidence="1">
    <location>
        <begin position="1"/>
        <end position="15"/>
    </location>
</feature>
<dbReference type="Proteomes" id="UP000662637">
    <property type="component" value="Unassembled WGS sequence"/>
</dbReference>
<reference evidence="3" key="1">
    <citation type="submission" date="2019-04" db="EMBL/GenBank/DDBJ databases">
        <authorList>
            <person name="Alioto T."/>
            <person name="Alioto T."/>
        </authorList>
    </citation>
    <scope>NUCLEOTIDE SEQUENCE [LARGE SCALE GENOMIC DNA]</scope>
</reference>
<organism evidence="3">
    <name type="scientific">Marmota monax</name>
    <name type="common">Woodchuck</name>
    <dbReference type="NCBI Taxonomy" id="9995"/>
    <lineage>
        <taxon>Eukaryota</taxon>
        <taxon>Metazoa</taxon>
        <taxon>Chordata</taxon>
        <taxon>Craniata</taxon>
        <taxon>Vertebrata</taxon>
        <taxon>Euteleostomi</taxon>
        <taxon>Mammalia</taxon>
        <taxon>Eutheria</taxon>
        <taxon>Euarchontoglires</taxon>
        <taxon>Glires</taxon>
        <taxon>Rodentia</taxon>
        <taxon>Sciuromorpha</taxon>
        <taxon>Sciuridae</taxon>
        <taxon>Xerinae</taxon>
        <taxon>Marmotini</taxon>
        <taxon>Marmota</taxon>
    </lineage>
</organism>
<dbReference type="EMBL" id="WJEC01007901">
    <property type="protein sequence ID" value="KAF7465688.1"/>
    <property type="molecule type" value="Genomic_DNA"/>
</dbReference>
<evidence type="ECO:0000313" key="3">
    <source>
        <dbReference type="EMBL" id="VTJ54858.1"/>
    </source>
</evidence>
<dbReference type="AlphaFoldDB" id="A0A5E4ACC4"/>
<feature type="region of interest" description="Disordered" evidence="1">
    <location>
        <begin position="1"/>
        <end position="47"/>
    </location>
</feature>
<name>A0A5E4ACC4_MARMO</name>
<accession>A0A5E4ACC4</accession>
<proteinExistence type="predicted"/>
<protein>
    <submittedName>
        <fullName evidence="3">Uncharacterized protein</fullName>
    </submittedName>
</protein>
<feature type="region of interest" description="Disordered" evidence="1">
    <location>
        <begin position="169"/>
        <end position="191"/>
    </location>
</feature>
<evidence type="ECO:0000256" key="1">
    <source>
        <dbReference type="SAM" id="MobiDB-lite"/>
    </source>
</evidence>
<reference evidence="2" key="2">
    <citation type="submission" date="2020-08" db="EMBL/GenBank/DDBJ databases">
        <authorList>
            <person name="Shumante A."/>
            <person name="Zimin A.V."/>
            <person name="Puiu D."/>
            <person name="Salzberg S.L."/>
        </authorList>
    </citation>
    <scope>NUCLEOTIDE SEQUENCE</scope>
    <source>
        <strain evidence="2">WC2-LM</strain>
        <tissue evidence="2">Liver</tissue>
    </source>
</reference>
<dbReference type="EMBL" id="CABDUW010000042">
    <property type="protein sequence ID" value="VTJ54858.1"/>
    <property type="molecule type" value="Genomic_DNA"/>
</dbReference>
<sequence>MARRKCTGSRRKCTGFRRTSAEAQSVLPGRSPAPWAKTPNHLTGSGTRGPRFFCDHITVATTPVIPEPLNSRCGPGALSLSAAKQPDTAPSRPELPPGIPDCLPWGGLLDSAPAHVPPRYRFLSEAGQHRDLPAVATARQWAGRGARGAGPESWPRPARRQLAIGSAPCAEPQVRGAASRPPSHRAPTLAGVTVSPPKERWKTLEDQVESRTVALQSGDSGHNYFCPFLSPARIRGLSVGASEGKDSWSRE</sequence>
<gene>
    <name evidence="2" type="ORF">GHT09_003848</name>
    <name evidence="3" type="ORF">MONAX_5E023551</name>
</gene>
<evidence type="ECO:0000313" key="2">
    <source>
        <dbReference type="EMBL" id="KAF7465688.1"/>
    </source>
</evidence>